<feature type="transmembrane region" description="Helical" evidence="10">
    <location>
        <begin position="92"/>
        <end position="113"/>
    </location>
</feature>
<keyword evidence="4" id="KW-0874">Quinone</keyword>
<evidence type="ECO:0000256" key="4">
    <source>
        <dbReference type="ARBA" id="ARBA00022719"/>
    </source>
</evidence>
<keyword evidence="8" id="KW-1015">Disulfide bond</keyword>
<feature type="transmembrane region" description="Helical" evidence="10">
    <location>
        <begin position="119"/>
        <end position="145"/>
    </location>
</feature>
<keyword evidence="13" id="KW-1185">Reference proteome</keyword>
<dbReference type="EMBL" id="BNJG01000001">
    <property type="protein sequence ID" value="GHO52341.1"/>
    <property type="molecule type" value="Genomic_DNA"/>
</dbReference>
<organism evidence="12 13">
    <name type="scientific">Ktedonobacter robiniae</name>
    <dbReference type="NCBI Taxonomy" id="2778365"/>
    <lineage>
        <taxon>Bacteria</taxon>
        <taxon>Bacillati</taxon>
        <taxon>Chloroflexota</taxon>
        <taxon>Ktedonobacteria</taxon>
        <taxon>Ktedonobacterales</taxon>
        <taxon>Ktedonobacteraceae</taxon>
        <taxon>Ktedonobacter</taxon>
    </lineage>
</organism>
<dbReference type="RefSeq" id="WP_201369260.1">
    <property type="nucleotide sequence ID" value="NZ_BNJG01000001.1"/>
</dbReference>
<dbReference type="Pfam" id="PF07884">
    <property type="entry name" value="VKOR"/>
    <property type="match status" value="1"/>
</dbReference>
<evidence type="ECO:0000256" key="8">
    <source>
        <dbReference type="ARBA" id="ARBA00023157"/>
    </source>
</evidence>
<dbReference type="InterPro" id="IPR038354">
    <property type="entry name" value="VKOR_sf"/>
</dbReference>
<evidence type="ECO:0000256" key="9">
    <source>
        <dbReference type="ARBA" id="ARBA00023284"/>
    </source>
</evidence>
<comment type="subcellular location">
    <subcellularLocation>
        <location evidence="1">Membrane</location>
        <topology evidence="1">Multi-pass membrane protein</topology>
    </subcellularLocation>
</comment>
<evidence type="ECO:0000256" key="2">
    <source>
        <dbReference type="ARBA" id="ARBA00006214"/>
    </source>
</evidence>
<protein>
    <recommendedName>
        <fullName evidence="11">Vitamin K epoxide reductase domain-containing protein</fullName>
    </recommendedName>
</protein>
<feature type="transmembrane region" description="Helical" evidence="10">
    <location>
        <begin position="63"/>
        <end position="85"/>
    </location>
</feature>
<comment type="similarity">
    <text evidence="2">Belongs to the VKOR family.</text>
</comment>
<keyword evidence="7 10" id="KW-0472">Membrane</keyword>
<comment type="caution">
    <text evidence="12">The sequence shown here is derived from an EMBL/GenBank/DDBJ whole genome shotgun (WGS) entry which is preliminary data.</text>
</comment>
<proteinExistence type="inferred from homology"/>
<keyword evidence="9" id="KW-0676">Redox-active center</keyword>
<dbReference type="InterPro" id="IPR012932">
    <property type="entry name" value="VKOR"/>
</dbReference>
<reference evidence="12 13" key="1">
    <citation type="journal article" date="2021" name="Int. J. Syst. Evol. Microbiol.">
        <title>Reticulibacter mediterranei gen. nov., sp. nov., within the new family Reticulibacteraceae fam. nov., and Ktedonospora formicarum gen. nov., sp. nov., Ktedonobacter robiniae sp. nov., Dictyobacter formicarum sp. nov. and Dictyobacter arantiisoli sp. nov., belonging to the class Ktedonobacteria.</title>
        <authorList>
            <person name="Yabe S."/>
            <person name="Zheng Y."/>
            <person name="Wang C.M."/>
            <person name="Sakai Y."/>
            <person name="Abe K."/>
            <person name="Yokota A."/>
            <person name="Donadio S."/>
            <person name="Cavaletti L."/>
            <person name="Monciardini P."/>
        </authorList>
    </citation>
    <scope>NUCLEOTIDE SEQUENCE [LARGE SCALE GENOMIC DNA]</scope>
    <source>
        <strain evidence="12 13">SOSP1-30</strain>
    </source>
</reference>
<dbReference type="SMART" id="SM00756">
    <property type="entry name" value="VKc"/>
    <property type="match status" value="1"/>
</dbReference>
<dbReference type="Gene3D" id="1.20.1440.130">
    <property type="entry name" value="VKOR domain"/>
    <property type="match status" value="1"/>
</dbReference>
<evidence type="ECO:0000256" key="7">
    <source>
        <dbReference type="ARBA" id="ARBA00023136"/>
    </source>
</evidence>
<evidence type="ECO:0000259" key="11">
    <source>
        <dbReference type="SMART" id="SM00756"/>
    </source>
</evidence>
<evidence type="ECO:0000256" key="5">
    <source>
        <dbReference type="ARBA" id="ARBA00022989"/>
    </source>
</evidence>
<dbReference type="PANTHER" id="PTHR34573:SF1">
    <property type="entry name" value="VITAMIN K EPOXIDE REDUCTASE DOMAIN-CONTAINING PROTEIN"/>
    <property type="match status" value="1"/>
</dbReference>
<keyword evidence="3 10" id="KW-0812">Transmembrane</keyword>
<evidence type="ECO:0000256" key="6">
    <source>
        <dbReference type="ARBA" id="ARBA00023002"/>
    </source>
</evidence>
<accession>A0ABQ3UHZ8</accession>
<keyword evidence="5 10" id="KW-1133">Transmembrane helix</keyword>
<evidence type="ECO:0000256" key="3">
    <source>
        <dbReference type="ARBA" id="ARBA00022692"/>
    </source>
</evidence>
<evidence type="ECO:0000256" key="1">
    <source>
        <dbReference type="ARBA" id="ARBA00004141"/>
    </source>
</evidence>
<evidence type="ECO:0000256" key="10">
    <source>
        <dbReference type="SAM" id="Phobius"/>
    </source>
</evidence>
<name>A0ABQ3UHZ8_9CHLR</name>
<evidence type="ECO:0000313" key="12">
    <source>
        <dbReference type="EMBL" id="GHO52341.1"/>
    </source>
</evidence>
<keyword evidence="6" id="KW-0560">Oxidoreductase</keyword>
<dbReference type="Proteomes" id="UP000654345">
    <property type="component" value="Unassembled WGS sequence"/>
</dbReference>
<feature type="domain" description="Vitamin K epoxide reductase" evidence="11">
    <location>
        <begin position="6"/>
        <end position="144"/>
    </location>
</feature>
<evidence type="ECO:0000313" key="13">
    <source>
        <dbReference type="Proteomes" id="UP000654345"/>
    </source>
</evidence>
<gene>
    <name evidence="12" type="ORF">KSB_08160</name>
</gene>
<dbReference type="PANTHER" id="PTHR34573">
    <property type="entry name" value="VKC DOMAIN-CONTAINING PROTEIN"/>
    <property type="match status" value="1"/>
</dbReference>
<dbReference type="CDD" id="cd12918">
    <property type="entry name" value="VKOR_arc"/>
    <property type="match status" value="1"/>
</dbReference>
<feature type="transmembrane region" description="Helical" evidence="10">
    <location>
        <begin position="12"/>
        <end position="32"/>
    </location>
</feature>
<sequence length="169" mass="18448">MTFARRSVAQIILLVLSVIGIGVSIYLTYVHYNSGALVCTTSGLVNCERVLSSMYSVVPGTSIPISVPGLLWFLVSGALAAVAWLARPALRLVRIAEFAWCCVGLLTVLYLVYVELVRLHTICAWCTSLHVIILVMLLITVVSLYNGEGNAYDDEEDEEVLPSKAASRR</sequence>